<dbReference type="GO" id="GO:0055085">
    <property type="term" value="P:transmembrane transport"/>
    <property type="evidence" value="ECO:0007669"/>
    <property type="project" value="InterPro"/>
</dbReference>
<dbReference type="InterPro" id="IPR038404">
    <property type="entry name" value="TRAP_DctP_sf"/>
</dbReference>
<name>A0A317C940_9GAMM</name>
<evidence type="ECO:0000313" key="3">
    <source>
        <dbReference type="EMBL" id="PWQ95124.1"/>
    </source>
</evidence>
<gene>
    <name evidence="3" type="ORF">DKW60_15490</name>
</gene>
<evidence type="ECO:0000256" key="1">
    <source>
        <dbReference type="ARBA" id="ARBA00022729"/>
    </source>
</evidence>
<keyword evidence="4" id="KW-1185">Reference proteome</keyword>
<evidence type="ECO:0000313" key="4">
    <source>
        <dbReference type="Proteomes" id="UP000245539"/>
    </source>
</evidence>
<dbReference type="NCBIfam" id="NF037995">
    <property type="entry name" value="TRAP_S1"/>
    <property type="match status" value="1"/>
</dbReference>
<organism evidence="3 4">
    <name type="scientific">Leucothrix pacifica</name>
    <dbReference type="NCBI Taxonomy" id="1247513"/>
    <lineage>
        <taxon>Bacteria</taxon>
        <taxon>Pseudomonadati</taxon>
        <taxon>Pseudomonadota</taxon>
        <taxon>Gammaproteobacteria</taxon>
        <taxon>Thiotrichales</taxon>
        <taxon>Thiotrichaceae</taxon>
        <taxon>Leucothrix</taxon>
    </lineage>
</organism>
<evidence type="ECO:0000256" key="2">
    <source>
        <dbReference type="SAM" id="SignalP"/>
    </source>
</evidence>
<dbReference type="RefSeq" id="WP_109838570.1">
    <property type="nucleotide sequence ID" value="NZ_QGKM01000047.1"/>
</dbReference>
<keyword evidence="1 2" id="KW-0732">Signal</keyword>
<feature type="signal peptide" evidence="2">
    <location>
        <begin position="1"/>
        <end position="27"/>
    </location>
</feature>
<proteinExistence type="predicted"/>
<accession>A0A317C940</accession>
<dbReference type="OrthoDB" id="9771186at2"/>
<feature type="chain" id="PRO_5016312028" description="C4-dicarboxylate ABC transporter substrate-binding protein" evidence="2">
    <location>
        <begin position="28"/>
        <end position="334"/>
    </location>
</feature>
<dbReference type="EMBL" id="QGKM01000047">
    <property type="protein sequence ID" value="PWQ95124.1"/>
    <property type="molecule type" value="Genomic_DNA"/>
</dbReference>
<dbReference type="Proteomes" id="UP000245539">
    <property type="component" value="Unassembled WGS sequence"/>
</dbReference>
<dbReference type="PANTHER" id="PTHR33376:SF4">
    <property type="entry name" value="SIALIC ACID-BINDING PERIPLASMIC PROTEIN SIAP"/>
    <property type="match status" value="1"/>
</dbReference>
<dbReference type="Gene3D" id="3.40.190.170">
    <property type="entry name" value="Bacterial extracellular solute-binding protein, family 7"/>
    <property type="match status" value="1"/>
</dbReference>
<dbReference type="InterPro" id="IPR018389">
    <property type="entry name" value="DctP_fam"/>
</dbReference>
<dbReference type="AlphaFoldDB" id="A0A317C940"/>
<dbReference type="PANTHER" id="PTHR33376">
    <property type="match status" value="1"/>
</dbReference>
<comment type="caution">
    <text evidence="3">The sequence shown here is derived from an EMBL/GenBank/DDBJ whole genome shotgun (WGS) entry which is preliminary data.</text>
</comment>
<dbReference type="Pfam" id="PF03480">
    <property type="entry name" value="DctP"/>
    <property type="match status" value="1"/>
</dbReference>
<reference evidence="3 4" key="1">
    <citation type="submission" date="2018-05" db="EMBL/GenBank/DDBJ databases">
        <title>Leucothrix arctica sp. nov., isolated from Arctic seawater.</title>
        <authorList>
            <person name="Choi A."/>
            <person name="Baek K."/>
        </authorList>
    </citation>
    <scope>NUCLEOTIDE SEQUENCE [LARGE SCALE GENOMIC DNA]</scope>
    <source>
        <strain evidence="3 4">JCM 18388</strain>
    </source>
</reference>
<evidence type="ECO:0008006" key="5">
    <source>
        <dbReference type="Google" id="ProtNLM"/>
    </source>
</evidence>
<dbReference type="CDD" id="cd13603">
    <property type="entry name" value="PBP2_TRAP_Siap_TeaA_like"/>
    <property type="match status" value="1"/>
</dbReference>
<protein>
    <recommendedName>
        <fullName evidence="5">C4-dicarboxylate ABC transporter substrate-binding protein</fullName>
    </recommendedName>
</protein>
<sequence>MNQCYVKSMSIIGVLSLSLFTPFVVNASEPTVLKLAHVSTLDGPMGIGGERFAANLKQVSDGKMTVKVFPKGSLGGTREIWAQMQGGTVDMQVVDLPAIAILKPAKAMKVAVMPYMFESQAHFRKFAESDLLASLANEITEKTGIRYLGIVQDRAPRLISTTGKVVKSVDDVAGLKIRIPGDPVFVKLFKSWGAIPVLTRHSELFMALKSGMAEGEDRGITTLAIAPIRELIKTVSPINWNHSGVAAWITESRWKAFSDQERAWVSEAIAISERDSKKDYEQNLLEARKKLLDMGMVFQEIDVESFKAASKDFHKEFKDVWPEGTVEAIKAMAE</sequence>